<dbReference type="SUPFAM" id="SSF53720">
    <property type="entry name" value="ALDH-like"/>
    <property type="match status" value="1"/>
</dbReference>
<evidence type="ECO:0000313" key="7">
    <source>
        <dbReference type="Proteomes" id="UP000247591"/>
    </source>
</evidence>
<sequence length="497" mass="52210">MSTHTLTDQIASYPLLIGGDEMAAESGKTYESVDPFTGEPWVQVPDAGAADIDRAVKAARAALSGPWGDLTASARGKLIWRLAELIARDADELAELEVRDGGKLLREMSGQMRGLPEYFYYYAGMADKLEGSVIPTDKPNFLVYTTHEPVGVVGAITPWNSPLLLLSWKLAAGLAAGCTFVIKPSDHTPASTLAFGKLFAEAGFPPGVVNVVTGWGPETGAALASHPDVDKIAFTGSTGTGIRVGQAAVANMTRFTLELGGKSAQVVFGDADLDAAANGVISGIFAATGQTCLAGSRLLVHESVADELIQRVVARASTIVLGDPKDPRTEMGPVSNEPQYQKVLSHFDSAREQGATIAYGGEPAGELGGYFVKPTVLTGVTADMRAVSEEIFGPVLTVSTFADEDEAITVANSTEFGLAGSVWTKDVHRAHRVAAKLRAGTVWINSYRTVAPHVPFGGVGASGIGRENGIDAVKDFTETKSVWVELSGATRDPFTLG</sequence>
<dbReference type="FunFam" id="3.40.309.10:FF:000012">
    <property type="entry name" value="Betaine aldehyde dehydrogenase"/>
    <property type="match status" value="1"/>
</dbReference>
<comment type="similarity">
    <text evidence="1 4">Belongs to the aldehyde dehydrogenase family.</text>
</comment>
<dbReference type="CDD" id="cd07114">
    <property type="entry name" value="ALDH_DhaS"/>
    <property type="match status" value="1"/>
</dbReference>
<dbReference type="InterPro" id="IPR016163">
    <property type="entry name" value="Ald_DH_C"/>
</dbReference>
<dbReference type="PANTHER" id="PTHR11699">
    <property type="entry name" value="ALDEHYDE DEHYDROGENASE-RELATED"/>
    <property type="match status" value="1"/>
</dbReference>
<dbReference type="InterPro" id="IPR016162">
    <property type="entry name" value="Ald_DH_N"/>
</dbReference>
<evidence type="ECO:0000313" key="6">
    <source>
        <dbReference type="EMBL" id="PYE17008.1"/>
    </source>
</evidence>
<dbReference type="Gene3D" id="3.40.605.10">
    <property type="entry name" value="Aldehyde Dehydrogenase, Chain A, domain 1"/>
    <property type="match status" value="1"/>
</dbReference>
<evidence type="ECO:0000256" key="4">
    <source>
        <dbReference type="RuleBase" id="RU003345"/>
    </source>
</evidence>
<dbReference type="Proteomes" id="UP000247591">
    <property type="component" value="Unassembled WGS sequence"/>
</dbReference>
<dbReference type="InterPro" id="IPR016161">
    <property type="entry name" value="Ald_DH/histidinol_DH"/>
</dbReference>
<keyword evidence="2 4" id="KW-0560">Oxidoreductase</keyword>
<evidence type="ECO:0000256" key="3">
    <source>
        <dbReference type="PROSITE-ProRule" id="PRU10007"/>
    </source>
</evidence>
<dbReference type="EMBL" id="QJSP01000007">
    <property type="protein sequence ID" value="PYE17008.1"/>
    <property type="molecule type" value="Genomic_DNA"/>
</dbReference>
<name>A0A318RI77_WILLI</name>
<dbReference type="InterPro" id="IPR029510">
    <property type="entry name" value="Ald_DH_CS_GLU"/>
</dbReference>
<reference evidence="6 7" key="1">
    <citation type="submission" date="2018-06" db="EMBL/GenBank/DDBJ databases">
        <title>Genomic Encyclopedia of Type Strains, Phase IV (KMG-IV): sequencing the most valuable type-strain genomes for metagenomic binning, comparative biology and taxonomic classification.</title>
        <authorList>
            <person name="Goeker M."/>
        </authorList>
    </citation>
    <scope>NUCLEOTIDE SEQUENCE [LARGE SCALE GENOMIC DNA]</scope>
    <source>
        <strain evidence="6 7">DSM 45521</strain>
    </source>
</reference>
<feature type="domain" description="Aldehyde dehydrogenase" evidence="5">
    <location>
        <begin position="25"/>
        <end position="482"/>
    </location>
</feature>
<dbReference type="GO" id="GO:0016620">
    <property type="term" value="F:oxidoreductase activity, acting on the aldehyde or oxo group of donors, NAD or NADP as acceptor"/>
    <property type="evidence" value="ECO:0007669"/>
    <property type="project" value="InterPro"/>
</dbReference>
<gene>
    <name evidence="6" type="ORF">DFR67_107253</name>
</gene>
<evidence type="ECO:0000256" key="1">
    <source>
        <dbReference type="ARBA" id="ARBA00009986"/>
    </source>
</evidence>
<accession>A0A318RI77</accession>
<evidence type="ECO:0000259" key="5">
    <source>
        <dbReference type="Pfam" id="PF00171"/>
    </source>
</evidence>
<comment type="caution">
    <text evidence="6">The sequence shown here is derived from an EMBL/GenBank/DDBJ whole genome shotgun (WGS) entry which is preliminary data.</text>
</comment>
<dbReference type="PROSITE" id="PS00687">
    <property type="entry name" value="ALDEHYDE_DEHYDR_GLU"/>
    <property type="match status" value="1"/>
</dbReference>
<evidence type="ECO:0000256" key="2">
    <source>
        <dbReference type="ARBA" id="ARBA00023002"/>
    </source>
</evidence>
<dbReference type="Pfam" id="PF00171">
    <property type="entry name" value="Aldedh"/>
    <property type="match status" value="1"/>
</dbReference>
<dbReference type="InterPro" id="IPR016160">
    <property type="entry name" value="Ald_DH_CS_CYS"/>
</dbReference>
<dbReference type="FunFam" id="3.40.605.10:FF:000007">
    <property type="entry name" value="NAD/NADP-dependent betaine aldehyde dehydrogenase"/>
    <property type="match status" value="1"/>
</dbReference>
<proteinExistence type="inferred from homology"/>
<dbReference type="AlphaFoldDB" id="A0A318RI77"/>
<dbReference type="InterPro" id="IPR015590">
    <property type="entry name" value="Aldehyde_DH_dom"/>
</dbReference>
<dbReference type="PROSITE" id="PS00070">
    <property type="entry name" value="ALDEHYDE_DEHYDR_CYS"/>
    <property type="match status" value="1"/>
</dbReference>
<feature type="active site" evidence="3">
    <location>
        <position position="258"/>
    </location>
</feature>
<keyword evidence="7" id="KW-1185">Reference proteome</keyword>
<dbReference type="Gene3D" id="3.40.309.10">
    <property type="entry name" value="Aldehyde Dehydrogenase, Chain A, domain 2"/>
    <property type="match status" value="1"/>
</dbReference>
<organism evidence="6 7">
    <name type="scientific">Williamsia limnetica</name>
    <dbReference type="NCBI Taxonomy" id="882452"/>
    <lineage>
        <taxon>Bacteria</taxon>
        <taxon>Bacillati</taxon>
        <taxon>Actinomycetota</taxon>
        <taxon>Actinomycetes</taxon>
        <taxon>Mycobacteriales</taxon>
        <taxon>Nocardiaceae</taxon>
        <taxon>Williamsia</taxon>
    </lineage>
</organism>
<protein>
    <submittedName>
        <fullName evidence="6">Aldehyde dehydrogenase (NAD+)</fullName>
    </submittedName>
</protein>